<dbReference type="InterPro" id="IPR041501">
    <property type="entry name" value="DarA_C"/>
</dbReference>
<sequence>MKIKNDRRGKMMNTIKINGFKVTKDQIKDLNLTTADKVRAKQLISNTTDKYVCFTLGLDSLTKLTFTDNRLKSYIAKFLYRNSYFYGKLAEIILYRFGHVDALAKSNMFLGKGIEDTSIELNEGPEFSIPDTLYIFIDINSSFWEKTYTAMLNNFVAYCCSSEVDLDLPNFPEVTTGDPNPFSETPFTDECFTVISKSYRYYSTQRPIGPGTYPTDHKILNVENFGKITETKGIKAWGYIEFDSPLTDEDQFIYDLVPAKQF</sequence>
<dbReference type="EMBL" id="JBETVU010000013">
    <property type="protein sequence ID" value="MES5150898.1"/>
    <property type="molecule type" value="Genomic_DNA"/>
</dbReference>
<comment type="caution">
    <text evidence="2">The sequence shown here is derived from an EMBL/GenBank/DDBJ whole genome shotgun (WGS) entry which is preliminary data.</text>
</comment>
<evidence type="ECO:0000259" key="1">
    <source>
        <dbReference type="Pfam" id="PF18789"/>
    </source>
</evidence>
<evidence type="ECO:0000313" key="3">
    <source>
        <dbReference type="Proteomes" id="UP001434419"/>
    </source>
</evidence>
<protein>
    <recommendedName>
        <fullName evidence="1">Defence against restriction A C-terminal domain-containing protein</fullName>
    </recommendedName>
</protein>
<dbReference type="RefSeq" id="WP_240722171.1">
    <property type="nucleotide sequence ID" value="NZ_JBETVU010000013.1"/>
</dbReference>
<gene>
    <name evidence="2" type="ORF">ABVC42_13770</name>
</gene>
<reference evidence="2" key="1">
    <citation type="submission" date="2024-06" db="EMBL/GenBank/DDBJ databases">
        <title>Vaginal Lactobacillus fatty acid response mechanisms reveal a metabolite-targeted strategy for bacterial vaginosis treatment.</title>
        <authorList>
            <person name="Zhu M."/>
            <person name="Blainey P.C."/>
            <person name="Bloom S.M."/>
            <person name="Kwon D.S."/>
        </authorList>
    </citation>
    <scope>NUCLEOTIDE SEQUENCE</scope>
    <source>
        <strain evidence="2">194_F1_1</strain>
    </source>
</reference>
<dbReference type="Proteomes" id="UP001434419">
    <property type="component" value="Unassembled WGS sequence"/>
</dbReference>
<dbReference type="Pfam" id="PF18789">
    <property type="entry name" value="DarA_C"/>
    <property type="match status" value="1"/>
</dbReference>
<accession>A0ABV2BCE6</accession>
<proteinExistence type="predicted"/>
<organism evidence="2 3">
    <name type="scientific">Lactobacillus crispatus</name>
    <dbReference type="NCBI Taxonomy" id="47770"/>
    <lineage>
        <taxon>Bacteria</taxon>
        <taxon>Bacillati</taxon>
        <taxon>Bacillota</taxon>
        <taxon>Bacilli</taxon>
        <taxon>Lactobacillales</taxon>
        <taxon>Lactobacillaceae</taxon>
        <taxon>Lactobacillus</taxon>
    </lineage>
</organism>
<feature type="domain" description="Defence against restriction A C-terminal" evidence="1">
    <location>
        <begin position="197"/>
        <end position="260"/>
    </location>
</feature>
<name>A0ABV2BCE6_9LACO</name>
<keyword evidence="3" id="KW-1185">Reference proteome</keyword>
<evidence type="ECO:0000313" key="2">
    <source>
        <dbReference type="EMBL" id="MES5150898.1"/>
    </source>
</evidence>